<dbReference type="RefSeq" id="WP_011124813.1">
    <property type="nucleotide sequence ID" value="NC_005042.1"/>
</dbReference>
<sequence>MTTPLEFSEVYKLLNAIKQGDKSKNESLNSILREYKEGENAESFLHELGQNFLYLGVEELFKYTNSSNLQFIGQLTKEEWDVLANNNNCDLPVHLANTMINYLKDNKFSERLSLKWNKSIGEVEKHVMPMARYITEGIIDVLE</sequence>
<evidence type="ECO:0000313" key="1">
    <source>
        <dbReference type="EMBL" id="AAP99705.1"/>
    </source>
</evidence>
<dbReference type="PATRIC" id="fig|167539.5.peg.687"/>
<dbReference type="AlphaFoldDB" id="Q7VCS9"/>
<name>Q7VCS9_PROMA</name>
<dbReference type="OrthoDB" id="540382at2"/>
<dbReference type="KEGG" id="pma:Pro_0661"/>
<reference evidence="1 2" key="1">
    <citation type="journal article" date="2003" name="Proc. Natl. Acad. Sci. U.S.A.">
        <title>Genome sequence of the cyanobacterium Prochlorococcus marinus SS120, a nearly minimal oxyphototrophic genome.</title>
        <authorList>
            <person name="Dufresne A."/>
            <person name="Salanoubat M."/>
            <person name="Partensky F."/>
            <person name="Artiguenave F."/>
            <person name="Axmann I.M."/>
            <person name="Barbe V."/>
            <person name="Duprat S."/>
            <person name="Galperin M.Y."/>
            <person name="Koonin E.V."/>
            <person name="Le Gall F."/>
            <person name="Makarova K.S."/>
            <person name="Ostrowski M."/>
            <person name="Oztas S."/>
            <person name="Robert C."/>
            <person name="Rogozin I.B."/>
            <person name="Scanlan D.J."/>
            <person name="Tandeau de Marsac N."/>
            <person name="Weissenbach J."/>
            <person name="Wincker P."/>
            <person name="Wolf Y.I."/>
            <person name="Hess W.R."/>
        </authorList>
    </citation>
    <scope>NUCLEOTIDE SEQUENCE [LARGE SCALE GENOMIC DNA]</scope>
    <source>
        <strain evidence="2">SARG / CCMP1375 / SS120</strain>
    </source>
</reference>
<evidence type="ECO:0000313" key="2">
    <source>
        <dbReference type="Proteomes" id="UP000001420"/>
    </source>
</evidence>
<dbReference type="EnsemblBacteria" id="AAP99705">
    <property type="protein sequence ID" value="AAP99705"/>
    <property type="gene ID" value="Pro_0661"/>
</dbReference>
<dbReference type="HOGENOM" id="CLU_150647_0_0_3"/>
<dbReference type="EMBL" id="AE017126">
    <property type="protein sequence ID" value="AAP99705.1"/>
    <property type="molecule type" value="Genomic_DNA"/>
</dbReference>
<keyword evidence="2" id="KW-1185">Reference proteome</keyword>
<dbReference type="eggNOG" id="ENOG5030Q5C">
    <property type="taxonomic scope" value="Bacteria"/>
</dbReference>
<dbReference type="Proteomes" id="UP000001420">
    <property type="component" value="Chromosome"/>
</dbReference>
<protein>
    <submittedName>
        <fullName evidence="1">Uncharacterized protein</fullName>
    </submittedName>
</protein>
<gene>
    <name evidence="1" type="ordered locus">Pro_0661</name>
</gene>
<accession>Q7VCS9</accession>
<proteinExistence type="predicted"/>
<organism evidence="1 2">
    <name type="scientific">Prochlorococcus marinus (strain SARG / CCMP1375 / SS120)</name>
    <dbReference type="NCBI Taxonomy" id="167539"/>
    <lineage>
        <taxon>Bacteria</taxon>
        <taxon>Bacillati</taxon>
        <taxon>Cyanobacteriota</taxon>
        <taxon>Cyanophyceae</taxon>
        <taxon>Synechococcales</taxon>
        <taxon>Prochlorococcaceae</taxon>
        <taxon>Prochlorococcus</taxon>
    </lineage>
</organism>